<evidence type="ECO:0000313" key="2">
    <source>
        <dbReference type="EMBL" id="PVD24778.1"/>
    </source>
</evidence>
<protein>
    <recommendedName>
        <fullName evidence="4">Protein UXT</fullName>
    </recommendedName>
</protein>
<dbReference type="STRING" id="400727.A0A2T7NUB2"/>
<keyword evidence="3" id="KW-1185">Reference proteome</keyword>
<dbReference type="GO" id="GO:0003714">
    <property type="term" value="F:transcription corepressor activity"/>
    <property type="evidence" value="ECO:0007669"/>
    <property type="project" value="InterPro"/>
</dbReference>
<evidence type="ECO:0008006" key="4">
    <source>
        <dbReference type="Google" id="ProtNLM"/>
    </source>
</evidence>
<comment type="caution">
    <text evidence="2">The sequence shown here is derived from an EMBL/GenBank/DDBJ whole genome shotgun (WGS) entry which is preliminary data.</text>
</comment>
<dbReference type="Pfam" id="PF02996">
    <property type="entry name" value="Prefoldin"/>
    <property type="match status" value="1"/>
</dbReference>
<dbReference type="PANTHER" id="PTHR13345:SF9">
    <property type="entry name" value="PROTEIN UXT"/>
    <property type="match status" value="1"/>
</dbReference>
<dbReference type="Proteomes" id="UP000245119">
    <property type="component" value="Linkage Group LG9"/>
</dbReference>
<name>A0A2T7NUB2_POMCA</name>
<dbReference type="CDD" id="cd23158">
    <property type="entry name" value="Prefoldin_UXT"/>
    <property type="match status" value="1"/>
</dbReference>
<dbReference type="Gene3D" id="1.10.287.370">
    <property type="match status" value="1"/>
</dbReference>
<dbReference type="AlphaFoldDB" id="A0A2T7NUB2"/>
<comment type="similarity">
    <text evidence="1">Belongs to the UXT family.</text>
</comment>
<dbReference type="InterPro" id="IPR009053">
    <property type="entry name" value="Prefoldin"/>
</dbReference>
<dbReference type="NCBIfam" id="TIGR00293">
    <property type="entry name" value="prefoldin subunit alpha"/>
    <property type="match status" value="1"/>
</dbReference>
<gene>
    <name evidence="2" type="ORF">C0Q70_15264</name>
</gene>
<dbReference type="PRINTS" id="PR01502">
    <property type="entry name" value="UXTPROTEIN"/>
</dbReference>
<dbReference type="OrthoDB" id="433124at2759"/>
<dbReference type="GO" id="GO:0000122">
    <property type="term" value="P:negative regulation of transcription by RNA polymerase II"/>
    <property type="evidence" value="ECO:0007669"/>
    <property type="project" value="InterPro"/>
</dbReference>
<reference evidence="2 3" key="1">
    <citation type="submission" date="2018-04" db="EMBL/GenBank/DDBJ databases">
        <title>The genome of golden apple snail Pomacea canaliculata provides insight into stress tolerance and invasive adaptation.</title>
        <authorList>
            <person name="Liu C."/>
            <person name="Liu B."/>
            <person name="Ren Y."/>
            <person name="Zhang Y."/>
            <person name="Wang H."/>
            <person name="Li S."/>
            <person name="Jiang F."/>
            <person name="Yin L."/>
            <person name="Zhang G."/>
            <person name="Qian W."/>
            <person name="Fan W."/>
        </authorList>
    </citation>
    <scope>NUCLEOTIDE SEQUENCE [LARGE SCALE GENOMIC DNA]</scope>
    <source>
        <strain evidence="2">SZHN2017</strain>
        <tissue evidence="2">Muscle</tissue>
    </source>
</reference>
<accession>A0A2T7NUB2</accession>
<dbReference type="GO" id="GO:0016592">
    <property type="term" value="C:mediator complex"/>
    <property type="evidence" value="ECO:0007669"/>
    <property type="project" value="TreeGrafter"/>
</dbReference>
<dbReference type="EMBL" id="PZQS01000009">
    <property type="protein sequence ID" value="PVD24778.1"/>
    <property type="molecule type" value="Genomic_DNA"/>
</dbReference>
<dbReference type="InterPro" id="IPR004127">
    <property type="entry name" value="Prefoldin_subunit_alpha"/>
</dbReference>
<proteinExistence type="inferred from homology"/>
<evidence type="ECO:0000256" key="1">
    <source>
        <dbReference type="ARBA" id="ARBA00007666"/>
    </source>
</evidence>
<dbReference type="PANTHER" id="PTHR13345">
    <property type="entry name" value="MEDIATOR OF RNA POLYMERASE II TRANSCRIPTION SUBUNIT 10"/>
    <property type="match status" value="1"/>
</dbReference>
<evidence type="ECO:0000313" key="3">
    <source>
        <dbReference type="Proteomes" id="UP000245119"/>
    </source>
</evidence>
<dbReference type="GO" id="GO:0045944">
    <property type="term" value="P:positive regulation of transcription by RNA polymerase II"/>
    <property type="evidence" value="ECO:0007669"/>
    <property type="project" value="TreeGrafter"/>
</dbReference>
<dbReference type="InterPro" id="IPR003994">
    <property type="entry name" value="UXT"/>
</dbReference>
<dbReference type="SUPFAM" id="SSF46579">
    <property type="entry name" value="Prefoldin"/>
    <property type="match status" value="1"/>
</dbReference>
<organism evidence="2 3">
    <name type="scientific">Pomacea canaliculata</name>
    <name type="common">Golden apple snail</name>
    <dbReference type="NCBI Taxonomy" id="400727"/>
    <lineage>
        <taxon>Eukaryota</taxon>
        <taxon>Metazoa</taxon>
        <taxon>Spiralia</taxon>
        <taxon>Lophotrochozoa</taxon>
        <taxon>Mollusca</taxon>
        <taxon>Gastropoda</taxon>
        <taxon>Caenogastropoda</taxon>
        <taxon>Architaenioglossa</taxon>
        <taxon>Ampullarioidea</taxon>
        <taxon>Ampullariidae</taxon>
        <taxon>Pomacea</taxon>
    </lineage>
</organism>
<sequence>MDSKVYAYETFLNETLREDLKKIIENRDKVYKEISEYLQLKAVIEKLKDEDCLGKELKTKVDLGCNFYVQANVPDPSVIFVKVGFGFFVEFTLEEALKFIDKKTACLMDQADEMTKSAAKIKAHIKLVLEDRYHHSGDNSVHGRRRVFLLVVNIGVRQY</sequence>